<reference evidence="1" key="1">
    <citation type="submission" date="2021-02" db="EMBL/GenBank/DDBJ databases">
        <title>Comparative genomics reveals that relaxation of natural selection precedes convergent phenotypic evolution of cavefish.</title>
        <authorList>
            <person name="Peng Z."/>
        </authorList>
    </citation>
    <scope>NUCLEOTIDE SEQUENCE</scope>
    <source>
        <tissue evidence="1">Muscle</tissue>
    </source>
</reference>
<evidence type="ECO:0000313" key="2">
    <source>
        <dbReference type="Proteomes" id="UP001059041"/>
    </source>
</evidence>
<proteinExistence type="predicted"/>
<gene>
    <name evidence="1" type="ORF">IRJ41_019186</name>
</gene>
<name>A0A9W7WBI8_TRIRA</name>
<organism evidence="1 2">
    <name type="scientific">Triplophysa rosa</name>
    <name type="common">Cave loach</name>
    <dbReference type="NCBI Taxonomy" id="992332"/>
    <lineage>
        <taxon>Eukaryota</taxon>
        <taxon>Metazoa</taxon>
        <taxon>Chordata</taxon>
        <taxon>Craniata</taxon>
        <taxon>Vertebrata</taxon>
        <taxon>Euteleostomi</taxon>
        <taxon>Actinopterygii</taxon>
        <taxon>Neopterygii</taxon>
        <taxon>Teleostei</taxon>
        <taxon>Ostariophysi</taxon>
        <taxon>Cypriniformes</taxon>
        <taxon>Nemacheilidae</taxon>
        <taxon>Triplophysa</taxon>
    </lineage>
</organism>
<dbReference type="AlphaFoldDB" id="A0A9W7WBI8"/>
<keyword evidence="2" id="KW-1185">Reference proteome</keyword>
<evidence type="ECO:0000313" key="1">
    <source>
        <dbReference type="EMBL" id="KAI7792799.1"/>
    </source>
</evidence>
<protein>
    <submittedName>
        <fullName evidence="1">Uncharacterized protein</fullName>
    </submittedName>
</protein>
<dbReference type="EMBL" id="JAFHDT010000023">
    <property type="protein sequence ID" value="KAI7792799.1"/>
    <property type="molecule type" value="Genomic_DNA"/>
</dbReference>
<accession>A0A9W7WBI8</accession>
<comment type="caution">
    <text evidence="1">The sequence shown here is derived from an EMBL/GenBank/DDBJ whole genome shotgun (WGS) entry which is preliminary data.</text>
</comment>
<sequence>MEPNLFYKRDQRPCARIETLVNPHSPQTCAIGGRVHTVQIREIRHSTDRLSLSKEESVFLNPLCILYVWLCSALRHNNQPPPTWSAESPGAMVQQPGLAAGVKERGFADAVIHRGRNQETATKRMNRHSFILEASEVWCYAARLC</sequence>
<dbReference type="Proteomes" id="UP001059041">
    <property type="component" value="Linkage Group LG23"/>
</dbReference>